<accession>A0A653D0W6</accession>
<sequence>GNSNDGNTARKFFENPSLVSQITGIDKELIERFSNVLSVISCGHYVQEELFRRTRYCFETAELAICLYGWYK</sequence>
<dbReference type="AlphaFoldDB" id="A0A653D0W6"/>
<protein>
    <submittedName>
        <fullName evidence="1">Uncharacterized protein</fullName>
    </submittedName>
</protein>
<proteinExistence type="predicted"/>
<name>A0A653D0W6_CALMS</name>
<dbReference type="Proteomes" id="UP000410492">
    <property type="component" value="Unassembled WGS sequence"/>
</dbReference>
<evidence type="ECO:0000313" key="2">
    <source>
        <dbReference type="Proteomes" id="UP000410492"/>
    </source>
</evidence>
<keyword evidence="2" id="KW-1185">Reference proteome</keyword>
<dbReference type="EMBL" id="CAACVG010009648">
    <property type="protein sequence ID" value="VEN53780.1"/>
    <property type="molecule type" value="Genomic_DNA"/>
</dbReference>
<gene>
    <name evidence="1" type="ORF">CALMAC_LOCUS13477</name>
</gene>
<dbReference type="OrthoDB" id="6750366at2759"/>
<reference evidence="1 2" key="1">
    <citation type="submission" date="2019-01" db="EMBL/GenBank/DDBJ databases">
        <authorList>
            <person name="Sayadi A."/>
        </authorList>
    </citation>
    <scope>NUCLEOTIDE SEQUENCE [LARGE SCALE GENOMIC DNA]</scope>
</reference>
<organism evidence="1 2">
    <name type="scientific">Callosobruchus maculatus</name>
    <name type="common">Southern cowpea weevil</name>
    <name type="synonym">Pulse bruchid</name>
    <dbReference type="NCBI Taxonomy" id="64391"/>
    <lineage>
        <taxon>Eukaryota</taxon>
        <taxon>Metazoa</taxon>
        <taxon>Ecdysozoa</taxon>
        <taxon>Arthropoda</taxon>
        <taxon>Hexapoda</taxon>
        <taxon>Insecta</taxon>
        <taxon>Pterygota</taxon>
        <taxon>Neoptera</taxon>
        <taxon>Endopterygota</taxon>
        <taxon>Coleoptera</taxon>
        <taxon>Polyphaga</taxon>
        <taxon>Cucujiformia</taxon>
        <taxon>Chrysomeloidea</taxon>
        <taxon>Chrysomelidae</taxon>
        <taxon>Bruchinae</taxon>
        <taxon>Bruchini</taxon>
        <taxon>Callosobruchus</taxon>
    </lineage>
</organism>
<evidence type="ECO:0000313" key="1">
    <source>
        <dbReference type="EMBL" id="VEN53780.1"/>
    </source>
</evidence>
<feature type="non-terminal residue" evidence="1">
    <location>
        <position position="1"/>
    </location>
</feature>